<accession>A0ABR5CVH7</accession>
<evidence type="ECO:0000313" key="1">
    <source>
        <dbReference type="EMBL" id="KJF68846.1"/>
    </source>
</evidence>
<protein>
    <recommendedName>
        <fullName evidence="3">LysR substrate-binding domain-containing protein</fullName>
    </recommendedName>
</protein>
<sequence>MFSVIPEAIRGALLGDIPYQENNISRQVPRLYCYVSRDKLLSADIFYNIILEFRNIDAGYMLYTAE</sequence>
<reference evidence="1 2" key="1">
    <citation type="submission" date="2015-03" db="EMBL/GenBank/DDBJ databases">
        <title>Draft Genome Sequences of Agrobacterium nepotum Strain 39/7T (= CFBP 7436T = LMG 26435T) and Agrobacterium sp. Strain KFB 330 (= CFBP 8308 = LMG 28674).</title>
        <authorList>
            <person name="Kuzmanovic N."/>
            <person name="Pulawska J."/>
            <person name="Obradovic A."/>
        </authorList>
    </citation>
    <scope>NUCLEOTIDE SEQUENCE [LARGE SCALE GENOMIC DNA]</scope>
    <source>
        <strain evidence="1 2">39/7</strain>
    </source>
</reference>
<name>A0ABR5CVH7_9HYPH</name>
<evidence type="ECO:0000313" key="2">
    <source>
        <dbReference type="Proteomes" id="UP000052068"/>
    </source>
</evidence>
<keyword evidence="2" id="KW-1185">Reference proteome</keyword>
<gene>
    <name evidence="1" type="ORF">RS75_05195</name>
</gene>
<proteinExistence type="predicted"/>
<comment type="caution">
    <text evidence="1">The sequence shown here is derived from an EMBL/GenBank/DDBJ whole genome shotgun (WGS) entry which is preliminary data.</text>
</comment>
<evidence type="ECO:0008006" key="3">
    <source>
        <dbReference type="Google" id="ProtNLM"/>
    </source>
</evidence>
<organism evidence="1 2">
    <name type="scientific">Rhizobium nepotum 39/7</name>
    <dbReference type="NCBI Taxonomy" id="1368418"/>
    <lineage>
        <taxon>Bacteria</taxon>
        <taxon>Pseudomonadati</taxon>
        <taxon>Pseudomonadota</taxon>
        <taxon>Alphaproteobacteria</taxon>
        <taxon>Hyphomicrobiales</taxon>
        <taxon>Rhizobiaceae</taxon>
        <taxon>Rhizobium/Agrobacterium group</taxon>
        <taxon>Rhizobium</taxon>
    </lineage>
</organism>
<dbReference type="Proteomes" id="UP000052068">
    <property type="component" value="Unassembled WGS sequence"/>
</dbReference>
<dbReference type="EMBL" id="JWJH01000004">
    <property type="protein sequence ID" value="KJF68846.1"/>
    <property type="molecule type" value="Genomic_DNA"/>
</dbReference>